<evidence type="ECO:0000313" key="6">
    <source>
        <dbReference type="EMBL" id="GAA3358084.1"/>
    </source>
</evidence>
<comment type="caution">
    <text evidence="6">The sequence shown here is derived from an EMBL/GenBank/DDBJ whole genome shotgun (WGS) entry which is preliminary data.</text>
</comment>
<dbReference type="Pfam" id="PF00535">
    <property type="entry name" value="Glycos_transf_2"/>
    <property type="match status" value="1"/>
</dbReference>
<dbReference type="InterPro" id="IPR029044">
    <property type="entry name" value="Nucleotide-diphossugar_trans"/>
</dbReference>
<evidence type="ECO:0000313" key="7">
    <source>
        <dbReference type="Proteomes" id="UP001500483"/>
    </source>
</evidence>
<dbReference type="SUPFAM" id="SSF53448">
    <property type="entry name" value="Nucleotide-diphospho-sugar transferases"/>
    <property type="match status" value="1"/>
</dbReference>
<keyword evidence="7" id="KW-1185">Reference proteome</keyword>
<comment type="similarity">
    <text evidence="2">Belongs to the glycosyltransferase 2 family.</text>
</comment>
<dbReference type="InterPro" id="IPR001173">
    <property type="entry name" value="Glyco_trans_2-like"/>
</dbReference>
<evidence type="ECO:0000256" key="1">
    <source>
        <dbReference type="ARBA" id="ARBA00004776"/>
    </source>
</evidence>
<sequence>MITHDRREELLRTLEHMTALPERAPVIVVDNASGDGSAEAVRARFPEVTVLVEPVNAGAVARNHAVRCATTPYVTFCDDDVRWQPGAIRTAVDLLDRHPDIGAVMGRCLVEPDLVEDPLTPELRDSPVPAPPWLPGTALLSVMAGLTTVRVSAFHAAGGFSERLWLGGEEELLAIDLVRAGWWLCWAEEVVVHHRPSGRRDSRGRRRLGIRNTLLTTWARRPLGAALRRSASVLAGCPKDRHTVAAVGGVLRALPWLLRERRCVPPELEAQLRLLEEPQRTSVARRYVG</sequence>
<dbReference type="Proteomes" id="UP001500483">
    <property type="component" value="Unassembled WGS sequence"/>
</dbReference>
<name>A0ABP6RTI2_9PSEU</name>
<comment type="pathway">
    <text evidence="1">Cell wall biogenesis; cell wall polysaccharide biosynthesis.</text>
</comment>
<dbReference type="PANTHER" id="PTHR43179">
    <property type="entry name" value="RHAMNOSYLTRANSFERASE WBBL"/>
    <property type="match status" value="1"/>
</dbReference>
<evidence type="ECO:0000256" key="3">
    <source>
        <dbReference type="ARBA" id="ARBA00022676"/>
    </source>
</evidence>
<keyword evidence="3" id="KW-0328">Glycosyltransferase</keyword>
<proteinExistence type="inferred from homology"/>
<accession>A0ABP6RTI2</accession>
<keyword evidence="4" id="KW-0808">Transferase</keyword>
<evidence type="ECO:0000256" key="2">
    <source>
        <dbReference type="ARBA" id="ARBA00006739"/>
    </source>
</evidence>
<protein>
    <submittedName>
        <fullName evidence="6">Glycosyltransferase</fullName>
    </submittedName>
</protein>
<reference evidence="7" key="1">
    <citation type="journal article" date="2019" name="Int. J. Syst. Evol. Microbiol.">
        <title>The Global Catalogue of Microorganisms (GCM) 10K type strain sequencing project: providing services to taxonomists for standard genome sequencing and annotation.</title>
        <authorList>
            <consortium name="The Broad Institute Genomics Platform"/>
            <consortium name="The Broad Institute Genome Sequencing Center for Infectious Disease"/>
            <person name="Wu L."/>
            <person name="Ma J."/>
        </authorList>
    </citation>
    <scope>NUCLEOTIDE SEQUENCE [LARGE SCALE GENOMIC DNA]</scope>
    <source>
        <strain evidence="7">JCM 9687</strain>
    </source>
</reference>
<evidence type="ECO:0000256" key="4">
    <source>
        <dbReference type="ARBA" id="ARBA00022679"/>
    </source>
</evidence>
<dbReference type="Gene3D" id="3.90.550.10">
    <property type="entry name" value="Spore Coat Polysaccharide Biosynthesis Protein SpsA, Chain A"/>
    <property type="match status" value="1"/>
</dbReference>
<evidence type="ECO:0000259" key="5">
    <source>
        <dbReference type="Pfam" id="PF00535"/>
    </source>
</evidence>
<dbReference type="PANTHER" id="PTHR43179:SF12">
    <property type="entry name" value="GALACTOFURANOSYLTRANSFERASE GLFT2"/>
    <property type="match status" value="1"/>
</dbReference>
<dbReference type="EMBL" id="BAAAYK010000038">
    <property type="protein sequence ID" value="GAA3358084.1"/>
    <property type="molecule type" value="Genomic_DNA"/>
</dbReference>
<organism evidence="6 7">
    <name type="scientific">Saccharopolyspora gregorii</name>
    <dbReference type="NCBI Taxonomy" id="33914"/>
    <lineage>
        <taxon>Bacteria</taxon>
        <taxon>Bacillati</taxon>
        <taxon>Actinomycetota</taxon>
        <taxon>Actinomycetes</taxon>
        <taxon>Pseudonocardiales</taxon>
        <taxon>Pseudonocardiaceae</taxon>
        <taxon>Saccharopolyspora</taxon>
    </lineage>
</organism>
<gene>
    <name evidence="6" type="ORF">GCM10020366_28760</name>
</gene>
<feature type="domain" description="Glycosyltransferase 2-like" evidence="5">
    <location>
        <begin position="1"/>
        <end position="119"/>
    </location>
</feature>